<organism evidence="1 2">
    <name type="scientific">Alternaria tenuissima</name>
    <dbReference type="NCBI Taxonomy" id="119927"/>
    <lineage>
        <taxon>Eukaryota</taxon>
        <taxon>Fungi</taxon>
        <taxon>Dikarya</taxon>
        <taxon>Ascomycota</taxon>
        <taxon>Pezizomycotina</taxon>
        <taxon>Dothideomycetes</taxon>
        <taxon>Pleosporomycetidae</taxon>
        <taxon>Pleosporales</taxon>
        <taxon>Pleosporineae</taxon>
        <taxon>Pleosporaceae</taxon>
        <taxon>Alternaria</taxon>
        <taxon>Alternaria sect. Alternaria</taxon>
        <taxon>Alternaria alternata complex</taxon>
    </lineage>
</organism>
<reference evidence="1" key="1">
    <citation type="submission" date="2017-10" db="EMBL/GenBank/DDBJ databases">
        <authorList>
            <person name="Armitage A.D."/>
            <person name="Barbara D.J."/>
            <person name="Woodhall J.W."/>
            <person name="Sreenivasaprasad S."/>
            <person name="Lane C.R."/>
            <person name="Clarkson J.P."/>
            <person name="Harrison R.J."/>
        </authorList>
    </citation>
    <scope>NUCLEOTIDE SEQUENCE</scope>
    <source>
        <strain evidence="1">FERA 1164</strain>
    </source>
</reference>
<dbReference type="EMBL" id="PDXB01000029">
    <property type="protein sequence ID" value="RYN22091.1"/>
    <property type="molecule type" value="Genomic_DNA"/>
</dbReference>
<evidence type="ECO:0000313" key="2">
    <source>
        <dbReference type="Proteomes" id="UP000292340"/>
    </source>
</evidence>
<name>A0AB37W777_9PLEO</name>
<accession>A0AB37W777</accession>
<protein>
    <submittedName>
        <fullName evidence="1">Uncharacterized protein</fullName>
    </submittedName>
</protein>
<sequence>MDNVLPVRACLKPGRTWESRKAVRGENKREQQFYRYYGPFREMSDYGPQYCDVRNPDARGKHKAVS</sequence>
<evidence type="ECO:0000313" key="1">
    <source>
        <dbReference type="EMBL" id="RYN22091.1"/>
    </source>
</evidence>
<proteinExistence type="predicted"/>
<dbReference type="Proteomes" id="UP000292340">
    <property type="component" value="Unassembled WGS sequence"/>
</dbReference>
<comment type="caution">
    <text evidence="1">The sequence shown here is derived from an EMBL/GenBank/DDBJ whole genome shotgun (WGS) entry which is preliminary data.</text>
</comment>
<dbReference type="AlphaFoldDB" id="A0AB37W777"/>
<gene>
    <name evidence="1" type="ORF">AA0115_g9371</name>
</gene>
<reference evidence="1" key="2">
    <citation type="journal article" date="2019" name="bioRxiv">
        <title>Genomics, evolutionary history and diagnostics of the Alternaria alternata species group including apple and Asian pear pathotypes.</title>
        <authorList>
            <person name="Armitage A.D."/>
            <person name="Cockerton H.M."/>
            <person name="Sreenivasaprasad S."/>
            <person name="Woodhall J.W."/>
            <person name="Lane C.R."/>
            <person name="Harrison R.J."/>
            <person name="Clarkson J.P."/>
        </authorList>
    </citation>
    <scope>NUCLEOTIDE SEQUENCE</scope>
    <source>
        <strain evidence="1">FERA 1164</strain>
    </source>
</reference>